<evidence type="ECO:0000313" key="3">
    <source>
        <dbReference type="EMBL" id="SDE84374.1"/>
    </source>
</evidence>
<feature type="region of interest" description="Disordered" evidence="1">
    <location>
        <begin position="262"/>
        <end position="283"/>
    </location>
</feature>
<gene>
    <name evidence="3" type="ORF">SAMN05421825_0373</name>
</gene>
<evidence type="ECO:0000256" key="1">
    <source>
        <dbReference type="SAM" id="MobiDB-lite"/>
    </source>
</evidence>
<dbReference type="Proteomes" id="UP000199203">
    <property type="component" value="Unassembled WGS sequence"/>
</dbReference>
<name>A0A1G7G892_9FLAO</name>
<dbReference type="RefSeq" id="WP_089870904.1">
    <property type="nucleotide sequence ID" value="NZ_FNBH01000001.1"/>
</dbReference>
<sequence length="387" mass="41715">MKFIKYCLLATLLILMVGCKKTSVDGSNRKSFQESINDMASSLPTLKQVKFNEALYILKTFGVEADGDIAEIAALGKLLDGKKTAEIFALADQVAQKNGIDWSSTAPPSLGEMNIFGNEVASEKDPNDIDAAALNIVVTNIAGDSLTGSKGLIVVPQLVDNNGKKVDFEGAALETVMEISSGGNKISTSKNLMQDPAFRGFTIKYSSLPKEKIFEEKIDIKLTVKTTKKLLQMLKMGIPVNGKALYTPPAPVISDSIQVPEPQVDPQTGEAVTPPPAPAKVTADPKTTVTKFLNNLSSQNFKAAYDASENPNWGSYDKFSNPNSGFGSVKNISVKNIAVPYIKDNSANVNVTYDVTDKNGKTTSLNVTYGLKAVNNNWKITTYKINN</sequence>
<reference evidence="4" key="1">
    <citation type="submission" date="2016-10" db="EMBL/GenBank/DDBJ databases">
        <authorList>
            <person name="Varghese N."/>
            <person name="Submissions S."/>
        </authorList>
    </citation>
    <scope>NUCLEOTIDE SEQUENCE [LARGE SCALE GENOMIC DNA]</scope>
    <source>
        <strain evidence="4">DSM 19684</strain>
    </source>
</reference>
<feature type="chain" id="PRO_5011591581" description="NTF2-like N-terminal transpeptidase" evidence="2">
    <location>
        <begin position="23"/>
        <end position="387"/>
    </location>
</feature>
<evidence type="ECO:0000256" key="2">
    <source>
        <dbReference type="SAM" id="SignalP"/>
    </source>
</evidence>
<organism evidence="3 4">
    <name type="scientific">Epilithonimonas hungarica</name>
    <dbReference type="NCBI Taxonomy" id="454006"/>
    <lineage>
        <taxon>Bacteria</taxon>
        <taxon>Pseudomonadati</taxon>
        <taxon>Bacteroidota</taxon>
        <taxon>Flavobacteriia</taxon>
        <taxon>Flavobacteriales</taxon>
        <taxon>Weeksellaceae</taxon>
        <taxon>Chryseobacterium group</taxon>
        <taxon>Epilithonimonas</taxon>
    </lineage>
</organism>
<dbReference type="EMBL" id="FNBH01000001">
    <property type="protein sequence ID" value="SDE84374.1"/>
    <property type="molecule type" value="Genomic_DNA"/>
</dbReference>
<dbReference type="PROSITE" id="PS51257">
    <property type="entry name" value="PROKAR_LIPOPROTEIN"/>
    <property type="match status" value="1"/>
</dbReference>
<accession>A0A1G7G892</accession>
<evidence type="ECO:0000313" key="4">
    <source>
        <dbReference type="Proteomes" id="UP000199203"/>
    </source>
</evidence>
<proteinExistence type="predicted"/>
<evidence type="ECO:0008006" key="5">
    <source>
        <dbReference type="Google" id="ProtNLM"/>
    </source>
</evidence>
<dbReference type="InterPro" id="IPR046516">
    <property type="entry name" value="DUF6694"/>
</dbReference>
<dbReference type="STRING" id="454006.SAMN05421825_0373"/>
<feature type="signal peptide" evidence="2">
    <location>
        <begin position="1"/>
        <end position="22"/>
    </location>
</feature>
<dbReference type="AlphaFoldDB" id="A0A1G7G892"/>
<keyword evidence="2" id="KW-0732">Signal</keyword>
<dbReference type="OrthoDB" id="1451820at2"/>
<protein>
    <recommendedName>
        <fullName evidence="5">NTF2-like N-terminal transpeptidase</fullName>
    </recommendedName>
</protein>
<dbReference type="Pfam" id="PF20404">
    <property type="entry name" value="DUF6694"/>
    <property type="match status" value="1"/>
</dbReference>
<keyword evidence="4" id="KW-1185">Reference proteome</keyword>